<dbReference type="Proteomes" id="UP000765509">
    <property type="component" value="Unassembled WGS sequence"/>
</dbReference>
<dbReference type="EMBL" id="AVOT02000453">
    <property type="protein sequence ID" value="MBW0462931.1"/>
    <property type="molecule type" value="Genomic_DNA"/>
</dbReference>
<comment type="caution">
    <text evidence="1">The sequence shown here is derived from an EMBL/GenBank/DDBJ whole genome shotgun (WGS) entry which is preliminary data.</text>
</comment>
<keyword evidence="2" id="KW-1185">Reference proteome</keyword>
<reference evidence="1" key="1">
    <citation type="submission" date="2021-03" db="EMBL/GenBank/DDBJ databases">
        <title>Draft genome sequence of rust myrtle Austropuccinia psidii MF-1, a brazilian biotype.</title>
        <authorList>
            <person name="Quecine M.C."/>
            <person name="Pachon D.M.R."/>
            <person name="Bonatelli M.L."/>
            <person name="Correr F.H."/>
            <person name="Franceschini L.M."/>
            <person name="Leite T.F."/>
            <person name="Margarido G.R.A."/>
            <person name="Almeida C.A."/>
            <person name="Ferrarezi J.A."/>
            <person name="Labate C.A."/>
        </authorList>
    </citation>
    <scope>NUCLEOTIDE SEQUENCE</scope>
    <source>
        <strain evidence="1">MF-1</strain>
    </source>
</reference>
<accession>A0A9Q3BCA6</accession>
<name>A0A9Q3BCA6_9BASI</name>
<dbReference type="AlphaFoldDB" id="A0A9Q3BCA6"/>
<proteinExistence type="predicted"/>
<evidence type="ECO:0000313" key="2">
    <source>
        <dbReference type="Proteomes" id="UP000765509"/>
    </source>
</evidence>
<evidence type="ECO:0000313" key="1">
    <source>
        <dbReference type="EMBL" id="MBW0462931.1"/>
    </source>
</evidence>
<sequence>MLEKGWNQRIPEDTLRKELIDIYATASSFKFILYKVKHHAKQSMNETFDYEKKKWNKIQKVPEFIGTKAAQGELSGKVEKKIPTFPIRLIKNSQPFDKELFPLRNPTPLTVPPVEQNGDKTIKTLIKERRLRSKIQREYLIGYRNPIHKDAWLAEPEILNSYNLLRRYGK</sequence>
<protein>
    <submittedName>
        <fullName evidence="1">Uncharacterized protein</fullName>
    </submittedName>
</protein>
<gene>
    <name evidence="1" type="ORF">O181_002646</name>
</gene>
<organism evidence="1 2">
    <name type="scientific">Austropuccinia psidii MF-1</name>
    <dbReference type="NCBI Taxonomy" id="1389203"/>
    <lineage>
        <taxon>Eukaryota</taxon>
        <taxon>Fungi</taxon>
        <taxon>Dikarya</taxon>
        <taxon>Basidiomycota</taxon>
        <taxon>Pucciniomycotina</taxon>
        <taxon>Pucciniomycetes</taxon>
        <taxon>Pucciniales</taxon>
        <taxon>Sphaerophragmiaceae</taxon>
        <taxon>Austropuccinia</taxon>
    </lineage>
</organism>